<dbReference type="EMBL" id="SOBW01000007">
    <property type="protein sequence ID" value="TDU42695.1"/>
    <property type="molecule type" value="Genomic_DNA"/>
</dbReference>
<dbReference type="RefSeq" id="WP_133756214.1">
    <property type="nucleotide sequence ID" value="NZ_SOBW01000007.1"/>
</dbReference>
<dbReference type="AlphaFoldDB" id="A0A4R7Q583"/>
<evidence type="ECO:0000313" key="2">
    <source>
        <dbReference type="EMBL" id="TDU42695.1"/>
    </source>
</evidence>
<name>A0A4R7Q583_9FLAO</name>
<evidence type="ECO:0000313" key="3">
    <source>
        <dbReference type="Proteomes" id="UP000294689"/>
    </source>
</evidence>
<dbReference type="Pfam" id="PF06445">
    <property type="entry name" value="GyrI-like"/>
    <property type="match status" value="1"/>
</dbReference>
<organism evidence="2 3">
    <name type="scientific">Gelidibacter sediminis</name>
    <dbReference type="NCBI Taxonomy" id="1608710"/>
    <lineage>
        <taxon>Bacteria</taxon>
        <taxon>Pseudomonadati</taxon>
        <taxon>Bacteroidota</taxon>
        <taxon>Flavobacteriia</taxon>
        <taxon>Flavobacteriales</taxon>
        <taxon>Flavobacteriaceae</taxon>
        <taxon>Gelidibacter</taxon>
    </lineage>
</organism>
<dbReference type="OrthoDB" id="9807923at2"/>
<gene>
    <name evidence="2" type="ORF">BXY82_0088</name>
</gene>
<dbReference type="SUPFAM" id="SSF55961">
    <property type="entry name" value="Bet v1-like"/>
    <property type="match status" value="1"/>
</dbReference>
<reference evidence="2 3" key="1">
    <citation type="submission" date="2019-03" db="EMBL/GenBank/DDBJ databases">
        <title>Genomic Encyclopedia of Archaeal and Bacterial Type Strains, Phase II (KMG-II): from individual species to whole genera.</title>
        <authorList>
            <person name="Goeker M."/>
        </authorList>
    </citation>
    <scope>NUCLEOTIDE SEQUENCE [LARGE SCALE GENOMIC DNA]</scope>
    <source>
        <strain evidence="2 3">DSM 28135</strain>
    </source>
</reference>
<dbReference type="InterPro" id="IPR029442">
    <property type="entry name" value="GyrI-like"/>
</dbReference>
<dbReference type="InterPro" id="IPR010499">
    <property type="entry name" value="AraC_E-bd"/>
</dbReference>
<accession>A0A4R7Q583</accession>
<evidence type="ECO:0000259" key="1">
    <source>
        <dbReference type="SMART" id="SM00871"/>
    </source>
</evidence>
<dbReference type="SUPFAM" id="SSF55136">
    <property type="entry name" value="Probable bacterial effector-binding domain"/>
    <property type="match status" value="1"/>
</dbReference>
<keyword evidence="3" id="KW-1185">Reference proteome</keyword>
<dbReference type="InterPro" id="IPR011256">
    <property type="entry name" value="Reg_factor_effector_dom_sf"/>
</dbReference>
<feature type="domain" description="AraC effector-binding" evidence="1">
    <location>
        <begin position="169"/>
        <end position="312"/>
    </location>
</feature>
<comment type="caution">
    <text evidence="2">The sequence shown here is derived from an EMBL/GenBank/DDBJ whole genome shotgun (WGS) entry which is preliminary data.</text>
</comment>
<dbReference type="SMART" id="SM00871">
    <property type="entry name" value="AraC_E_bind"/>
    <property type="match status" value="1"/>
</dbReference>
<dbReference type="Proteomes" id="UP000294689">
    <property type="component" value="Unassembled WGS sequence"/>
</dbReference>
<sequence>MKFFKYLLFLLLIAFIGMAIYVAVQPNSFTISESTTIAAPKSVVFDAVADSTENDRSYFWKSSETFTTEQSHPNDSIIQNFTSGRIKQSDLKWMFESNPDGSTTVTRMLIADKLSFMTKAKFALFGDRMEELTKQFKTDLKNLDKEVVESMAVYTVKSDGVTDYGGGFYLYKTISSTGNNKNATMAKQFKEISAFMNSHNITASGRPMSIYIEMNLENGNVIMSNAIPVSENILVAEDSNILSGYMERTRAVKVTLKGNSSHLKEAWETARKYVKDNNLETSGMSPFEVYKNDHASLDNPADWITEIYIPIKEKELDNPIAL</sequence>
<proteinExistence type="predicted"/>
<protein>
    <submittedName>
        <fullName evidence="2">Effector-binding domain-containing protein</fullName>
    </submittedName>
</protein>
<dbReference type="Gene3D" id="3.20.80.10">
    <property type="entry name" value="Regulatory factor, effector binding domain"/>
    <property type="match status" value="1"/>
</dbReference>